<gene>
    <name evidence="2" type="ORF">B296_00031683</name>
</gene>
<organism evidence="2 3">
    <name type="scientific">Ensete ventricosum</name>
    <name type="common">Abyssinian banana</name>
    <name type="synonym">Musa ensete</name>
    <dbReference type="NCBI Taxonomy" id="4639"/>
    <lineage>
        <taxon>Eukaryota</taxon>
        <taxon>Viridiplantae</taxon>
        <taxon>Streptophyta</taxon>
        <taxon>Embryophyta</taxon>
        <taxon>Tracheophyta</taxon>
        <taxon>Spermatophyta</taxon>
        <taxon>Magnoliopsida</taxon>
        <taxon>Liliopsida</taxon>
        <taxon>Zingiberales</taxon>
        <taxon>Musaceae</taxon>
        <taxon>Ensete</taxon>
    </lineage>
</organism>
<sequence>LLDPTLMAIPPSFPPKSPTPLRLPPPLCLSLAPRPLFLWFPIPLSKKPLLTQKIDIFASVDSLCPLINMVSTAGVDDEETQVLDLDSAAPGEVPVLYGETQALDGSAGSDGESDRGIDEREETQLLDEDEDTVAVDSGGEGTDRTEVLSDDEGLLNDVATHYGDREDGGNVDSRPEVRVIGGEKLCMAEDKKDDLVDSGALTDGGDGDGDDDDDRNAGRF</sequence>
<reference evidence="2 3" key="1">
    <citation type="journal article" date="2014" name="Agronomy (Basel)">
        <title>A Draft Genome Sequence for Ensete ventricosum, the Drought-Tolerant Tree Against Hunger.</title>
        <authorList>
            <person name="Harrison J."/>
            <person name="Moore K.A."/>
            <person name="Paszkiewicz K."/>
            <person name="Jones T."/>
            <person name="Grant M."/>
            <person name="Ambacheew D."/>
            <person name="Muzemil S."/>
            <person name="Studholme D.J."/>
        </authorList>
    </citation>
    <scope>NUCLEOTIDE SEQUENCE [LARGE SCALE GENOMIC DNA]</scope>
</reference>
<feature type="compositionally biased region" description="Acidic residues" evidence="1">
    <location>
        <begin position="205"/>
        <end position="214"/>
    </location>
</feature>
<dbReference type="Proteomes" id="UP000287651">
    <property type="component" value="Unassembled WGS sequence"/>
</dbReference>
<protein>
    <submittedName>
        <fullName evidence="2">Uncharacterized protein</fullName>
    </submittedName>
</protein>
<feature type="region of interest" description="Disordered" evidence="1">
    <location>
        <begin position="100"/>
        <end position="154"/>
    </location>
</feature>
<feature type="non-terminal residue" evidence="2">
    <location>
        <position position="1"/>
    </location>
</feature>
<proteinExistence type="predicted"/>
<dbReference type="AlphaFoldDB" id="A0A427A0K6"/>
<evidence type="ECO:0000313" key="3">
    <source>
        <dbReference type="Proteomes" id="UP000287651"/>
    </source>
</evidence>
<dbReference type="EMBL" id="AMZH03004236">
    <property type="protein sequence ID" value="RRT69770.1"/>
    <property type="molecule type" value="Genomic_DNA"/>
</dbReference>
<comment type="caution">
    <text evidence="2">The sequence shown here is derived from an EMBL/GenBank/DDBJ whole genome shotgun (WGS) entry which is preliminary data.</text>
</comment>
<evidence type="ECO:0000313" key="2">
    <source>
        <dbReference type="EMBL" id="RRT69770.1"/>
    </source>
</evidence>
<feature type="region of interest" description="Disordered" evidence="1">
    <location>
        <begin position="191"/>
        <end position="220"/>
    </location>
</feature>
<accession>A0A427A0K6</accession>
<name>A0A427A0K6_ENSVE</name>
<feature type="compositionally biased region" description="Acidic residues" evidence="1">
    <location>
        <begin position="119"/>
        <end position="133"/>
    </location>
</feature>
<evidence type="ECO:0000256" key="1">
    <source>
        <dbReference type="SAM" id="MobiDB-lite"/>
    </source>
</evidence>